<evidence type="ECO:0000313" key="4">
    <source>
        <dbReference type="Proteomes" id="UP001419268"/>
    </source>
</evidence>
<organism evidence="3 4">
    <name type="scientific">Stephania cephalantha</name>
    <dbReference type="NCBI Taxonomy" id="152367"/>
    <lineage>
        <taxon>Eukaryota</taxon>
        <taxon>Viridiplantae</taxon>
        <taxon>Streptophyta</taxon>
        <taxon>Embryophyta</taxon>
        <taxon>Tracheophyta</taxon>
        <taxon>Spermatophyta</taxon>
        <taxon>Magnoliopsida</taxon>
        <taxon>Ranunculales</taxon>
        <taxon>Menispermaceae</taxon>
        <taxon>Menispermoideae</taxon>
        <taxon>Cissampelideae</taxon>
        <taxon>Stephania</taxon>
    </lineage>
</organism>
<reference evidence="3 4" key="1">
    <citation type="submission" date="2024-01" db="EMBL/GenBank/DDBJ databases">
        <title>Genome assemblies of Stephania.</title>
        <authorList>
            <person name="Yang L."/>
        </authorList>
    </citation>
    <scope>NUCLEOTIDE SEQUENCE [LARGE SCALE GENOMIC DNA]</scope>
    <source>
        <strain evidence="3">JXDWG</strain>
        <tissue evidence="3">Leaf</tissue>
    </source>
</reference>
<dbReference type="Pfam" id="PF10536">
    <property type="entry name" value="PMD"/>
    <property type="match status" value="1"/>
</dbReference>
<feature type="transmembrane region" description="Helical" evidence="1">
    <location>
        <begin position="6"/>
        <end position="30"/>
    </location>
</feature>
<keyword evidence="1" id="KW-1133">Transmembrane helix</keyword>
<dbReference type="GO" id="GO:0010073">
    <property type="term" value="P:meristem maintenance"/>
    <property type="evidence" value="ECO:0007669"/>
    <property type="project" value="InterPro"/>
</dbReference>
<keyword evidence="4" id="KW-1185">Reference proteome</keyword>
<dbReference type="EMBL" id="JBBNAG010000012">
    <property type="protein sequence ID" value="KAK9088463.1"/>
    <property type="molecule type" value="Genomic_DNA"/>
</dbReference>
<evidence type="ECO:0000256" key="1">
    <source>
        <dbReference type="SAM" id="Phobius"/>
    </source>
</evidence>
<proteinExistence type="predicted"/>
<evidence type="ECO:0000259" key="2">
    <source>
        <dbReference type="Pfam" id="PF10536"/>
    </source>
</evidence>
<keyword evidence="1" id="KW-0812">Transmembrane</keyword>
<evidence type="ECO:0000313" key="3">
    <source>
        <dbReference type="EMBL" id="KAK9088463.1"/>
    </source>
</evidence>
<dbReference type="InterPro" id="IPR044824">
    <property type="entry name" value="MAIN-like"/>
</dbReference>
<dbReference type="Proteomes" id="UP001419268">
    <property type="component" value="Unassembled WGS sequence"/>
</dbReference>
<feature type="domain" description="Aminotransferase-like plant mobile" evidence="2">
    <location>
        <begin position="170"/>
        <end position="242"/>
    </location>
</feature>
<protein>
    <recommendedName>
        <fullName evidence="2">Aminotransferase-like plant mobile domain-containing protein</fullName>
    </recommendedName>
</protein>
<dbReference type="InterPro" id="IPR019557">
    <property type="entry name" value="AminoTfrase-like_pln_mobile"/>
</dbReference>
<accession>A0AAP0EFN1</accession>
<dbReference type="AlphaFoldDB" id="A0AAP0EFN1"/>
<dbReference type="PANTHER" id="PTHR46033">
    <property type="entry name" value="PROTEIN MAIN-LIKE 2"/>
    <property type="match status" value="1"/>
</dbReference>
<dbReference type="PANTHER" id="PTHR46033:SF8">
    <property type="entry name" value="PROTEIN MAINTENANCE OF MERISTEMS-LIKE"/>
    <property type="match status" value="1"/>
</dbReference>
<comment type="caution">
    <text evidence="3">The sequence shown here is derived from an EMBL/GenBank/DDBJ whole genome shotgun (WGS) entry which is preliminary data.</text>
</comment>
<gene>
    <name evidence="3" type="ORF">Scep_027545</name>
</gene>
<keyword evidence="1" id="KW-0472">Membrane</keyword>
<sequence length="269" mass="30423">MILRVVWIFVCRIWLGVVMFGFLVFLGFLGMTKPKTRVNRPPRENDTVVVGRSRLGECTKGVRSPTDFAKEGDEDAFFDTSTHKANAYATSFSGGPSDLSLLPSFTNHVLLDIWRNKGRGILKCINHGYQISTWKTIKQRPEKERVAKLINDSSLAPLGYISYDGGNMVYILGIFERWQPQTNTFHLPFGGMTITLKDVRVLLGILVIGKNVATPFKDCKSLTEMVSRLLEVSETDTEEEIRTRPGFTVSLAWFNDKGNLCHQIRCRKI</sequence>
<name>A0AAP0EFN1_9MAGN</name>